<comment type="caution">
    <text evidence="1">The sequence shown here is derived from an EMBL/GenBank/DDBJ whole genome shotgun (WGS) entry which is preliminary data.</text>
</comment>
<accession>A0AAW1L4Q2</accession>
<dbReference type="Proteomes" id="UP001458880">
    <property type="component" value="Unassembled WGS sequence"/>
</dbReference>
<evidence type="ECO:0000313" key="2">
    <source>
        <dbReference type="Proteomes" id="UP001458880"/>
    </source>
</evidence>
<dbReference type="EMBL" id="JASPKY010000177">
    <property type="protein sequence ID" value="KAK9727599.1"/>
    <property type="molecule type" value="Genomic_DNA"/>
</dbReference>
<protein>
    <submittedName>
        <fullName evidence="1">Uncharacterized protein</fullName>
    </submittedName>
</protein>
<gene>
    <name evidence="1" type="ORF">QE152_g19091</name>
</gene>
<evidence type="ECO:0000313" key="1">
    <source>
        <dbReference type="EMBL" id="KAK9727599.1"/>
    </source>
</evidence>
<sequence>MDKEARTSSCQPLSNKSVEVVEHLRIMDKEARTSSCQPLSNKSVEVVGLDSVRVRLMAENNTGIDLGRHVQFPVGDMYNVVGGGIDYASRTILGSLWGMHKLSLRDRERMKEDEKNKMTSKI</sequence>
<dbReference type="AlphaFoldDB" id="A0AAW1L4Q2"/>
<keyword evidence="2" id="KW-1185">Reference proteome</keyword>
<name>A0AAW1L4Q2_POPJA</name>
<reference evidence="1 2" key="1">
    <citation type="journal article" date="2024" name="BMC Genomics">
        <title>De novo assembly and annotation of Popillia japonica's genome with initial clues to its potential as an invasive pest.</title>
        <authorList>
            <person name="Cucini C."/>
            <person name="Boschi S."/>
            <person name="Funari R."/>
            <person name="Cardaioli E."/>
            <person name="Iannotti N."/>
            <person name="Marturano G."/>
            <person name="Paoli F."/>
            <person name="Bruttini M."/>
            <person name="Carapelli A."/>
            <person name="Frati F."/>
            <person name="Nardi F."/>
        </authorList>
    </citation>
    <scope>NUCLEOTIDE SEQUENCE [LARGE SCALE GENOMIC DNA]</scope>
    <source>
        <strain evidence="1">DMR45628</strain>
    </source>
</reference>
<proteinExistence type="predicted"/>
<organism evidence="1 2">
    <name type="scientific">Popillia japonica</name>
    <name type="common">Japanese beetle</name>
    <dbReference type="NCBI Taxonomy" id="7064"/>
    <lineage>
        <taxon>Eukaryota</taxon>
        <taxon>Metazoa</taxon>
        <taxon>Ecdysozoa</taxon>
        <taxon>Arthropoda</taxon>
        <taxon>Hexapoda</taxon>
        <taxon>Insecta</taxon>
        <taxon>Pterygota</taxon>
        <taxon>Neoptera</taxon>
        <taxon>Endopterygota</taxon>
        <taxon>Coleoptera</taxon>
        <taxon>Polyphaga</taxon>
        <taxon>Scarabaeiformia</taxon>
        <taxon>Scarabaeidae</taxon>
        <taxon>Rutelinae</taxon>
        <taxon>Popillia</taxon>
    </lineage>
</organism>